<accession>A8T769</accession>
<reference evidence="1 2" key="1">
    <citation type="journal article" date="2008" name="J. Gen. Virol.">
        <title>Cloning and sequencing of a highly productive, endotheliotropic virus strain derived from human cytomegalovirus TB40/E.</title>
        <authorList>
            <person name="Sinzger C."/>
            <person name="Hahn G."/>
            <person name="Digel M."/>
            <person name="Katona R."/>
            <person name="Sampaio K.L."/>
            <person name="Messerle M."/>
            <person name="Hengel H."/>
            <person name="Koszinowski U."/>
            <person name="Brune W."/>
            <person name="Adler B."/>
        </authorList>
    </citation>
    <scope>NUCLEOTIDE SEQUENCE [LARGE SCALE GENOMIC DNA]</scope>
    <source>
        <strain evidence="1">TB40/E</strain>
    </source>
</reference>
<dbReference type="Proteomes" id="UP000181190">
    <property type="component" value="Genome"/>
</dbReference>
<protein>
    <submittedName>
        <fullName evidence="1">UL12</fullName>
    </submittedName>
</protein>
<dbReference type="EMBL" id="EF999921">
    <property type="protein sequence ID" value="ABV71542.1"/>
    <property type="molecule type" value="Genomic_DNA"/>
</dbReference>
<sequence length="73" mass="8250">MLLVFLGPVNSFMKGIRDVGFGKPPRILSVSRARLASNTSKACPPRQLARSWRFTVISCNHFLRDLLTDRFEG</sequence>
<name>A8T769_HCMV</name>
<proteinExistence type="predicted"/>
<evidence type="ECO:0000313" key="2">
    <source>
        <dbReference type="Proteomes" id="UP000181190"/>
    </source>
</evidence>
<organismHost>
    <name type="scientific">Homo sapiens</name>
    <name type="common">Human</name>
    <dbReference type="NCBI Taxonomy" id="9606"/>
</organismHost>
<evidence type="ECO:0000313" key="1">
    <source>
        <dbReference type="EMBL" id="ABV71542.1"/>
    </source>
</evidence>
<organism evidence="1 2">
    <name type="scientific">Human cytomegalovirus</name>
    <name type="common">HHV-5</name>
    <name type="synonym">Human herpesvirus 5</name>
    <dbReference type="NCBI Taxonomy" id="10359"/>
    <lineage>
        <taxon>Viruses</taxon>
        <taxon>Duplodnaviria</taxon>
        <taxon>Heunggongvirae</taxon>
        <taxon>Peploviricota</taxon>
        <taxon>Herviviricetes</taxon>
        <taxon>Herpesvirales</taxon>
        <taxon>Orthoherpesviridae</taxon>
        <taxon>Betaherpesvirinae</taxon>
        <taxon>Cytomegalovirus</taxon>
        <taxon>Cytomegalovirus humanbeta5</taxon>
    </lineage>
</organism>